<feature type="transmembrane region" description="Helical" evidence="1">
    <location>
        <begin position="151"/>
        <end position="168"/>
    </location>
</feature>
<gene>
    <name evidence="2" type="ORF">FE374_03825</name>
</gene>
<protein>
    <submittedName>
        <fullName evidence="2">Uncharacterized protein</fullName>
    </submittedName>
</protein>
<name>A0A5B8C7H3_9MICO</name>
<proteinExistence type="predicted"/>
<reference evidence="2 3" key="1">
    <citation type="submission" date="2019-05" db="EMBL/GenBank/DDBJ databases">
        <title>Georgenia *** sp. nov., and Georgenia *** sp. nov., isolated from the intestinal contents of plateau pika (Ochotona curzoniae) in the Qinghai-Tibet plateau of China.</title>
        <authorList>
            <person name="Tian Z."/>
        </authorList>
    </citation>
    <scope>NUCLEOTIDE SEQUENCE [LARGE SCALE GENOMIC DNA]</scope>
    <source>
        <strain evidence="2 3">Z443</strain>
    </source>
</reference>
<keyword evidence="1" id="KW-0812">Transmembrane</keyword>
<dbReference type="AlphaFoldDB" id="A0A5B8C7H3"/>
<evidence type="ECO:0000256" key="1">
    <source>
        <dbReference type="SAM" id="Phobius"/>
    </source>
</evidence>
<sequence length="193" mass="20762">MGTRYYLLRGLLAVPTGLIFLAAGLTNTPPIGDEPVSGSAPWFVLALGVAAVGYYVVNRYYVTTFGRVEPSRRTLVRIAVLTLACAAIMCVGITLDIQLDLPVSLFGAAFGVALLFYYRLLNVLRPYHLVLLGGLTVLALAPIWGGLDDKVSPVMIPIGLVTIVIGLLDHRDLLASLRRARSARVDEDADGRP</sequence>
<dbReference type="Proteomes" id="UP000314616">
    <property type="component" value="Chromosome"/>
</dbReference>
<organism evidence="2 3">
    <name type="scientific">Georgenia yuyongxinii</name>
    <dbReference type="NCBI Taxonomy" id="2589797"/>
    <lineage>
        <taxon>Bacteria</taxon>
        <taxon>Bacillati</taxon>
        <taxon>Actinomycetota</taxon>
        <taxon>Actinomycetes</taxon>
        <taxon>Micrococcales</taxon>
        <taxon>Bogoriellaceae</taxon>
        <taxon>Georgenia</taxon>
    </lineage>
</organism>
<feature type="transmembrane region" description="Helical" evidence="1">
    <location>
        <begin position="74"/>
        <end position="95"/>
    </location>
</feature>
<feature type="transmembrane region" description="Helical" evidence="1">
    <location>
        <begin position="127"/>
        <end position="145"/>
    </location>
</feature>
<evidence type="ECO:0000313" key="3">
    <source>
        <dbReference type="Proteomes" id="UP000314616"/>
    </source>
</evidence>
<feature type="transmembrane region" description="Helical" evidence="1">
    <location>
        <begin position="101"/>
        <end position="120"/>
    </location>
</feature>
<dbReference type="KEGG" id="gyu:FE374_03825"/>
<dbReference type="RefSeq" id="WP_139927318.1">
    <property type="nucleotide sequence ID" value="NZ_CP040915.1"/>
</dbReference>
<keyword evidence="1" id="KW-1133">Transmembrane helix</keyword>
<evidence type="ECO:0000313" key="2">
    <source>
        <dbReference type="EMBL" id="QDC23876.1"/>
    </source>
</evidence>
<accession>A0A5B8C7H3</accession>
<dbReference type="EMBL" id="CP040915">
    <property type="protein sequence ID" value="QDC23876.1"/>
    <property type="molecule type" value="Genomic_DNA"/>
</dbReference>
<keyword evidence="1" id="KW-0472">Membrane</keyword>
<feature type="transmembrane region" description="Helical" evidence="1">
    <location>
        <begin position="42"/>
        <end position="62"/>
    </location>
</feature>